<dbReference type="InterPro" id="IPR040079">
    <property type="entry name" value="Glutathione_S-Trfase"/>
</dbReference>
<dbReference type="Proteomes" id="UP000794436">
    <property type="component" value="Unassembled WGS sequence"/>
</dbReference>
<evidence type="ECO:0000256" key="1">
    <source>
        <dbReference type="ARBA" id="ARBA00001622"/>
    </source>
</evidence>
<dbReference type="PANTHER" id="PTHR42673:SF4">
    <property type="entry name" value="MALEYLACETOACETATE ISOMERASE"/>
    <property type="match status" value="1"/>
</dbReference>
<reference evidence="12" key="1">
    <citation type="submission" date="2019-03" db="EMBL/GenBank/DDBJ databases">
        <title>Long read genome sequence of the mycoparasitic Pythium oligandrum ATCC 38472 isolated from sugarbeet rhizosphere.</title>
        <authorList>
            <person name="Gaulin E."/>
        </authorList>
    </citation>
    <scope>NUCLEOTIDE SEQUENCE</scope>
    <source>
        <strain evidence="12">ATCC 38472_TT</strain>
    </source>
</reference>
<dbReference type="EC" id="5.2.1.2" evidence="5"/>
<sequence length="218" mass="24587">MTKPVLYNYWRSSCSWRVRIALTWKGVEYEYRPVDLYADGGEHFKEEFTKVNPNQRVPALVIDGHAITQSAAILEYLEEAYPEKPLLPKDLIQRAQVRAICMIIGADIQPLQGNNAVMSKAVENVPAEEQDAQKNAWGKHWVQRGFTGLEQELARTAGKFCVGDAITMADLFLEPQVYNAHRFGVDMTQFPIISRISAELSKVPEFQAAHPANQPDAQ</sequence>
<dbReference type="PROSITE" id="PS50405">
    <property type="entry name" value="GST_CTER"/>
    <property type="match status" value="1"/>
</dbReference>
<name>A0A8K1CHH3_PYTOL</name>
<feature type="domain" description="GST N-terminal" evidence="10">
    <location>
        <begin position="2"/>
        <end position="85"/>
    </location>
</feature>
<evidence type="ECO:0000256" key="3">
    <source>
        <dbReference type="ARBA" id="ARBA00004671"/>
    </source>
</evidence>
<dbReference type="InterPro" id="IPR010987">
    <property type="entry name" value="Glutathione-S-Trfase_C-like"/>
</dbReference>
<dbReference type="Gene3D" id="1.20.1050.10">
    <property type="match status" value="1"/>
</dbReference>
<evidence type="ECO:0000259" key="11">
    <source>
        <dbReference type="PROSITE" id="PS50405"/>
    </source>
</evidence>
<evidence type="ECO:0000313" key="12">
    <source>
        <dbReference type="EMBL" id="TMW63669.1"/>
    </source>
</evidence>
<comment type="catalytic activity">
    <reaction evidence="1">
        <text>4-maleylacetoacetate = 4-fumarylacetoacetate</text>
        <dbReference type="Rhea" id="RHEA:14817"/>
        <dbReference type="ChEBI" id="CHEBI:17105"/>
        <dbReference type="ChEBI" id="CHEBI:18034"/>
        <dbReference type="EC" id="5.2.1.2"/>
    </reaction>
</comment>
<dbReference type="CDD" id="cd03191">
    <property type="entry name" value="GST_C_Zeta"/>
    <property type="match status" value="1"/>
</dbReference>
<dbReference type="NCBIfam" id="TIGR01262">
    <property type="entry name" value="maiA"/>
    <property type="match status" value="1"/>
</dbReference>
<keyword evidence="6" id="KW-0808">Transferase</keyword>
<comment type="similarity">
    <text evidence="4">Belongs to the GST superfamily. Zeta family.</text>
</comment>
<dbReference type="InterPro" id="IPR034330">
    <property type="entry name" value="GST_Zeta_C"/>
</dbReference>
<dbReference type="InterPro" id="IPR036249">
    <property type="entry name" value="Thioredoxin-like_sf"/>
</dbReference>
<keyword evidence="7" id="KW-0828">Tyrosine catabolism</keyword>
<dbReference type="InterPro" id="IPR034333">
    <property type="entry name" value="GST_Zeta_N"/>
</dbReference>
<comment type="caution">
    <text evidence="12">The sequence shown here is derived from an EMBL/GenBank/DDBJ whole genome shotgun (WGS) entry which is preliminary data.</text>
</comment>
<dbReference type="OrthoDB" id="202840at2759"/>
<evidence type="ECO:0000256" key="9">
    <source>
        <dbReference type="ARBA" id="ARBA00023235"/>
    </source>
</evidence>
<comment type="pathway">
    <text evidence="3">Amino-acid degradation; L-phenylalanine degradation; acetoacetate and fumarate from L-phenylalanine: step 5/6.</text>
</comment>
<gene>
    <name evidence="12" type="ORF">Poli38472_002610</name>
</gene>
<dbReference type="GO" id="GO:0005737">
    <property type="term" value="C:cytoplasm"/>
    <property type="evidence" value="ECO:0007669"/>
    <property type="project" value="InterPro"/>
</dbReference>
<dbReference type="PANTHER" id="PTHR42673">
    <property type="entry name" value="MALEYLACETOACETATE ISOMERASE"/>
    <property type="match status" value="1"/>
</dbReference>
<dbReference type="SFLD" id="SFLDS00019">
    <property type="entry name" value="Glutathione_Transferase_(cytos"/>
    <property type="match status" value="1"/>
</dbReference>
<evidence type="ECO:0000259" key="10">
    <source>
        <dbReference type="PROSITE" id="PS50404"/>
    </source>
</evidence>
<evidence type="ECO:0000313" key="13">
    <source>
        <dbReference type="Proteomes" id="UP000794436"/>
    </source>
</evidence>
<keyword evidence="9" id="KW-0413">Isomerase</keyword>
<dbReference type="InterPro" id="IPR004045">
    <property type="entry name" value="Glutathione_S-Trfase_N"/>
</dbReference>
<accession>A0A8K1CHH3</accession>
<dbReference type="FunFam" id="3.40.30.10:FF:000041">
    <property type="entry name" value="Maleylacetoacetate isomerase isoform 1"/>
    <property type="match status" value="1"/>
</dbReference>
<dbReference type="GO" id="GO:0016034">
    <property type="term" value="F:maleylacetoacetate isomerase activity"/>
    <property type="evidence" value="ECO:0007669"/>
    <property type="project" value="UniProtKB-EC"/>
</dbReference>
<dbReference type="CDD" id="cd03042">
    <property type="entry name" value="GST_N_Zeta"/>
    <property type="match status" value="1"/>
</dbReference>
<protein>
    <recommendedName>
        <fullName evidence="5">maleylacetoacetate isomerase</fullName>
        <ecNumber evidence="5">5.2.1.2</ecNumber>
    </recommendedName>
</protein>
<dbReference type="EMBL" id="SPLM01000072">
    <property type="protein sequence ID" value="TMW63669.1"/>
    <property type="molecule type" value="Genomic_DNA"/>
</dbReference>
<proteinExistence type="inferred from homology"/>
<dbReference type="AlphaFoldDB" id="A0A8K1CHH3"/>
<dbReference type="Gene3D" id="3.40.30.10">
    <property type="entry name" value="Glutaredoxin"/>
    <property type="match status" value="1"/>
</dbReference>
<feature type="domain" description="GST C-terminal" evidence="11">
    <location>
        <begin position="90"/>
        <end position="218"/>
    </location>
</feature>
<evidence type="ECO:0000256" key="8">
    <source>
        <dbReference type="ARBA" id="ARBA00023232"/>
    </source>
</evidence>
<dbReference type="GO" id="GO:0006572">
    <property type="term" value="P:L-tyrosine catabolic process"/>
    <property type="evidence" value="ECO:0007669"/>
    <property type="project" value="UniProtKB-KW"/>
</dbReference>
<dbReference type="GO" id="GO:0006749">
    <property type="term" value="P:glutathione metabolic process"/>
    <property type="evidence" value="ECO:0007669"/>
    <property type="project" value="TreeGrafter"/>
</dbReference>
<dbReference type="InterPro" id="IPR036282">
    <property type="entry name" value="Glutathione-S-Trfase_C_sf"/>
</dbReference>
<keyword evidence="13" id="KW-1185">Reference proteome</keyword>
<comment type="cofactor">
    <cofactor evidence="2">
        <name>glutathione</name>
        <dbReference type="ChEBI" id="CHEBI:57925"/>
    </cofactor>
</comment>
<dbReference type="SUPFAM" id="SSF52833">
    <property type="entry name" value="Thioredoxin-like"/>
    <property type="match status" value="1"/>
</dbReference>
<dbReference type="Pfam" id="PF02798">
    <property type="entry name" value="GST_N"/>
    <property type="match status" value="1"/>
</dbReference>
<dbReference type="InterPro" id="IPR005955">
    <property type="entry name" value="GST_Zeta"/>
</dbReference>
<keyword evidence="8" id="KW-0585">Phenylalanine catabolism</keyword>
<evidence type="ECO:0000256" key="4">
    <source>
        <dbReference type="ARBA" id="ARBA00010007"/>
    </source>
</evidence>
<dbReference type="GO" id="GO:0006559">
    <property type="term" value="P:L-phenylalanine catabolic process"/>
    <property type="evidence" value="ECO:0007669"/>
    <property type="project" value="UniProtKB-KW"/>
</dbReference>
<organism evidence="12 13">
    <name type="scientific">Pythium oligandrum</name>
    <name type="common">Mycoparasitic fungus</name>
    <dbReference type="NCBI Taxonomy" id="41045"/>
    <lineage>
        <taxon>Eukaryota</taxon>
        <taxon>Sar</taxon>
        <taxon>Stramenopiles</taxon>
        <taxon>Oomycota</taxon>
        <taxon>Peronosporomycetes</taxon>
        <taxon>Pythiales</taxon>
        <taxon>Pythiaceae</taxon>
        <taxon>Pythium</taxon>
    </lineage>
</organism>
<dbReference type="SFLD" id="SFLDG00358">
    <property type="entry name" value="Main_(cytGST)"/>
    <property type="match status" value="1"/>
</dbReference>
<dbReference type="FunFam" id="1.20.1050.10:FF:000017">
    <property type="entry name" value="Maleylacetoacetate isomerase"/>
    <property type="match status" value="1"/>
</dbReference>
<dbReference type="GO" id="GO:0004364">
    <property type="term" value="F:glutathione transferase activity"/>
    <property type="evidence" value="ECO:0007669"/>
    <property type="project" value="TreeGrafter"/>
</dbReference>
<evidence type="ECO:0000256" key="7">
    <source>
        <dbReference type="ARBA" id="ARBA00022878"/>
    </source>
</evidence>
<evidence type="ECO:0000256" key="6">
    <source>
        <dbReference type="ARBA" id="ARBA00022679"/>
    </source>
</evidence>
<evidence type="ECO:0000256" key="5">
    <source>
        <dbReference type="ARBA" id="ARBA00013199"/>
    </source>
</evidence>
<dbReference type="PROSITE" id="PS50404">
    <property type="entry name" value="GST_NTER"/>
    <property type="match status" value="1"/>
</dbReference>
<evidence type="ECO:0000256" key="2">
    <source>
        <dbReference type="ARBA" id="ARBA00001955"/>
    </source>
</evidence>
<dbReference type="SUPFAM" id="SSF47616">
    <property type="entry name" value="GST C-terminal domain-like"/>
    <property type="match status" value="1"/>
</dbReference>